<evidence type="ECO:0000313" key="11">
    <source>
        <dbReference type="EMBL" id="MST55319.1"/>
    </source>
</evidence>
<sequence>MTENKAPLWLSAAAACVGTLMASVFGFIIVSALQAALGGDAAALMGDAWRPDAGQYGIAPMVWATLVLSLSALSLAWCLSLGCACFMHGLAPRWAARALGAAIRFMTAVPTVVYGFVSVFLLVPLVRRSLGGSGLCWLSAGLVLSLQILPAMTLVIDGALRSMEQRTALTAAALGIEPAQSLAWIALPASRRALLSAATLGFGRAVGDTLIPTMLAGNAVQYARTPLQAMRTLAAHIGLITSTDVTGQAYHSLFAAGGLLLLFSAAASLTVRRLKAQKEKCA</sequence>
<evidence type="ECO:0000256" key="3">
    <source>
        <dbReference type="ARBA" id="ARBA00022448"/>
    </source>
</evidence>
<feature type="transmembrane region" description="Helical" evidence="9">
    <location>
        <begin position="249"/>
        <end position="271"/>
    </location>
</feature>
<keyword evidence="5" id="KW-0592">Phosphate transport</keyword>
<dbReference type="RefSeq" id="WP_154528426.1">
    <property type="nucleotide sequence ID" value="NZ_JAXDZJ010000176.1"/>
</dbReference>
<accession>A0A6L5YAK8</accession>
<evidence type="ECO:0000259" key="10">
    <source>
        <dbReference type="PROSITE" id="PS50928"/>
    </source>
</evidence>
<protein>
    <submittedName>
        <fullName evidence="11">ABC transporter permease subunit</fullName>
    </submittedName>
</protein>
<keyword evidence="3 9" id="KW-0813">Transport</keyword>
<dbReference type="InterPro" id="IPR051124">
    <property type="entry name" value="Phosphate_Transport_Permease"/>
</dbReference>
<evidence type="ECO:0000256" key="5">
    <source>
        <dbReference type="ARBA" id="ARBA00022592"/>
    </source>
</evidence>
<name>A0A6L5YAK8_9BACT</name>
<keyword evidence="12" id="KW-1185">Reference proteome</keyword>
<gene>
    <name evidence="11" type="ORF">FYJ74_04635</name>
</gene>
<dbReference type="InterPro" id="IPR000515">
    <property type="entry name" value="MetI-like"/>
</dbReference>
<dbReference type="PANTHER" id="PTHR30425">
    <property type="entry name" value="PHOSPHATE TRANSPORT SYSTEM PERMEASE PROTEIN PST"/>
    <property type="match status" value="1"/>
</dbReference>
<dbReference type="GO" id="GO:0055085">
    <property type="term" value="P:transmembrane transport"/>
    <property type="evidence" value="ECO:0007669"/>
    <property type="project" value="InterPro"/>
</dbReference>
<feature type="transmembrane region" description="Helical" evidence="9">
    <location>
        <begin position="62"/>
        <end position="90"/>
    </location>
</feature>
<dbReference type="EMBL" id="VUNH01000004">
    <property type="protein sequence ID" value="MST55319.1"/>
    <property type="molecule type" value="Genomic_DNA"/>
</dbReference>
<evidence type="ECO:0000256" key="9">
    <source>
        <dbReference type="RuleBase" id="RU363032"/>
    </source>
</evidence>
<evidence type="ECO:0000256" key="4">
    <source>
        <dbReference type="ARBA" id="ARBA00022475"/>
    </source>
</evidence>
<organism evidence="11 12">
    <name type="scientific">Pyramidobacter porci</name>
    <dbReference type="NCBI Taxonomy" id="2605789"/>
    <lineage>
        <taxon>Bacteria</taxon>
        <taxon>Thermotogati</taxon>
        <taxon>Synergistota</taxon>
        <taxon>Synergistia</taxon>
        <taxon>Synergistales</taxon>
        <taxon>Dethiosulfovibrionaceae</taxon>
        <taxon>Pyramidobacter</taxon>
    </lineage>
</organism>
<evidence type="ECO:0000256" key="7">
    <source>
        <dbReference type="ARBA" id="ARBA00022989"/>
    </source>
</evidence>
<comment type="caution">
    <text evidence="11">The sequence shown here is derived from an EMBL/GenBank/DDBJ whole genome shotgun (WGS) entry which is preliminary data.</text>
</comment>
<proteinExistence type="inferred from homology"/>
<comment type="similarity">
    <text evidence="2">Belongs to the binding-protein-dependent transport system permease family. CysTW subfamily.</text>
</comment>
<dbReference type="Proteomes" id="UP000473699">
    <property type="component" value="Unassembled WGS sequence"/>
</dbReference>
<evidence type="ECO:0000256" key="2">
    <source>
        <dbReference type="ARBA" id="ARBA00007069"/>
    </source>
</evidence>
<dbReference type="GO" id="GO:0006817">
    <property type="term" value="P:phosphate ion transport"/>
    <property type="evidence" value="ECO:0007669"/>
    <property type="project" value="UniProtKB-KW"/>
</dbReference>
<evidence type="ECO:0000256" key="1">
    <source>
        <dbReference type="ARBA" id="ARBA00004651"/>
    </source>
</evidence>
<feature type="domain" description="ABC transmembrane type-1" evidence="10">
    <location>
        <begin position="62"/>
        <end position="271"/>
    </location>
</feature>
<dbReference type="InterPro" id="IPR035906">
    <property type="entry name" value="MetI-like_sf"/>
</dbReference>
<feature type="transmembrane region" description="Helical" evidence="9">
    <location>
        <begin position="102"/>
        <end position="125"/>
    </location>
</feature>
<keyword evidence="4" id="KW-1003">Cell membrane</keyword>
<evidence type="ECO:0000256" key="8">
    <source>
        <dbReference type="ARBA" id="ARBA00023136"/>
    </source>
</evidence>
<keyword evidence="7 9" id="KW-1133">Transmembrane helix</keyword>
<dbReference type="PANTHER" id="PTHR30425:SF1">
    <property type="entry name" value="PHOSPHATE TRANSPORT SYSTEM PERMEASE PROTEIN PSTC"/>
    <property type="match status" value="1"/>
</dbReference>
<evidence type="ECO:0000313" key="12">
    <source>
        <dbReference type="Proteomes" id="UP000473699"/>
    </source>
</evidence>
<dbReference type="AlphaFoldDB" id="A0A6L5YAK8"/>
<dbReference type="CDD" id="cd06261">
    <property type="entry name" value="TM_PBP2"/>
    <property type="match status" value="1"/>
</dbReference>
<feature type="transmembrane region" description="Helical" evidence="9">
    <location>
        <begin position="137"/>
        <end position="156"/>
    </location>
</feature>
<dbReference type="GO" id="GO:0005886">
    <property type="term" value="C:plasma membrane"/>
    <property type="evidence" value="ECO:0007669"/>
    <property type="project" value="UniProtKB-SubCell"/>
</dbReference>
<reference evidence="11 12" key="1">
    <citation type="submission" date="2019-08" db="EMBL/GenBank/DDBJ databases">
        <title>In-depth cultivation of the pig gut microbiome towards novel bacterial diversity and tailored functional studies.</title>
        <authorList>
            <person name="Wylensek D."/>
            <person name="Hitch T.C.A."/>
            <person name="Clavel T."/>
        </authorList>
    </citation>
    <scope>NUCLEOTIDE SEQUENCE [LARGE SCALE GENOMIC DNA]</scope>
    <source>
        <strain evidence="11 12">SM-530-WT-4B</strain>
    </source>
</reference>
<evidence type="ECO:0000256" key="6">
    <source>
        <dbReference type="ARBA" id="ARBA00022692"/>
    </source>
</evidence>
<dbReference type="PROSITE" id="PS51257">
    <property type="entry name" value="PROKAR_LIPOPROTEIN"/>
    <property type="match status" value="1"/>
</dbReference>
<dbReference type="PROSITE" id="PS50928">
    <property type="entry name" value="ABC_TM1"/>
    <property type="match status" value="1"/>
</dbReference>
<dbReference type="Gene3D" id="1.10.3720.10">
    <property type="entry name" value="MetI-like"/>
    <property type="match status" value="1"/>
</dbReference>
<dbReference type="SUPFAM" id="SSF161098">
    <property type="entry name" value="MetI-like"/>
    <property type="match status" value="1"/>
</dbReference>
<comment type="subcellular location">
    <subcellularLocation>
        <location evidence="1 9">Cell membrane</location>
        <topology evidence="1 9">Multi-pass membrane protein</topology>
    </subcellularLocation>
</comment>
<keyword evidence="6 9" id="KW-0812">Transmembrane</keyword>
<dbReference type="Pfam" id="PF00528">
    <property type="entry name" value="BPD_transp_1"/>
    <property type="match status" value="1"/>
</dbReference>
<keyword evidence="8 9" id="KW-0472">Membrane</keyword>